<dbReference type="Proteomes" id="UP000641386">
    <property type="component" value="Unassembled WGS sequence"/>
</dbReference>
<evidence type="ECO:0000313" key="1">
    <source>
        <dbReference type="EMBL" id="GHF00814.1"/>
    </source>
</evidence>
<dbReference type="EMBL" id="BNBC01000040">
    <property type="protein sequence ID" value="GHF00814.1"/>
    <property type="molecule type" value="Genomic_DNA"/>
</dbReference>
<keyword evidence="2" id="KW-1185">Reference proteome</keyword>
<protein>
    <submittedName>
        <fullName evidence="1">Uncharacterized protein</fullName>
    </submittedName>
</protein>
<name>A0A919AEH4_9ACTN</name>
<evidence type="ECO:0000313" key="2">
    <source>
        <dbReference type="Proteomes" id="UP000641386"/>
    </source>
</evidence>
<dbReference type="AlphaFoldDB" id="A0A919AEH4"/>
<comment type="caution">
    <text evidence="1">The sequence shown here is derived from an EMBL/GenBank/DDBJ whole genome shotgun (WGS) entry which is preliminary data.</text>
</comment>
<organism evidence="1 2">
    <name type="scientific">Streptomyces spiralis</name>
    <dbReference type="NCBI Taxonomy" id="66376"/>
    <lineage>
        <taxon>Bacteria</taxon>
        <taxon>Bacillati</taxon>
        <taxon>Actinomycetota</taxon>
        <taxon>Actinomycetes</taxon>
        <taxon>Kitasatosporales</taxon>
        <taxon>Streptomycetaceae</taxon>
        <taxon>Streptomyces</taxon>
    </lineage>
</organism>
<sequence>MRVGAGWSAARDGQQVAQRIQAGGVADVPLVLRPAGLGAAVAGAEERKSRTRVLFRFWMPVACSAVI</sequence>
<reference evidence="1" key="2">
    <citation type="submission" date="2020-09" db="EMBL/GenBank/DDBJ databases">
        <authorList>
            <person name="Sun Q."/>
            <person name="Ohkuma M."/>
        </authorList>
    </citation>
    <scope>NUCLEOTIDE SEQUENCE</scope>
    <source>
        <strain evidence="1">JCM 3302</strain>
    </source>
</reference>
<reference evidence="1" key="1">
    <citation type="journal article" date="2014" name="Int. J. Syst. Evol. Microbiol.">
        <title>Complete genome sequence of Corynebacterium casei LMG S-19264T (=DSM 44701T), isolated from a smear-ripened cheese.</title>
        <authorList>
            <consortium name="US DOE Joint Genome Institute (JGI-PGF)"/>
            <person name="Walter F."/>
            <person name="Albersmeier A."/>
            <person name="Kalinowski J."/>
            <person name="Ruckert C."/>
        </authorList>
    </citation>
    <scope>NUCLEOTIDE SEQUENCE</scope>
    <source>
        <strain evidence="1">JCM 3302</strain>
    </source>
</reference>
<proteinExistence type="predicted"/>
<gene>
    <name evidence="1" type="ORF">GCM10014715_66250</name>
</gene>
<accession>A0A919AEH4</accession>